<dbReference type="InterPro" id="IPR004312">
    <property type="entry name" value="ATHILA_Orf1_C"/>
</dbReference>
<feature type="region of interest" description="Disordered" evidence="1">
    <location>
        <begin position="1"/>
        <end position="39"/>
    </location>
</feature>
<dbReference type="AlphaFoldDB" id="A0AA36DYC1"/>
<sequence>MEGEHSKRPRHTKSSVQRCRSPTPPSRSPSPPPNPTHGGVVCSGPIQVAKLEAFLQCTHTIQKFAHVTSLCEMHIYNQVHPLFRNNGWEGFLRVHELSYKIPIAEFLSSLYLDHGVLHFRLMNHDHALSLDQINAIVGAPTENTFSPNDPLPGYSELTWWNYLTHQHPYVSSSTKASSLIHLVMKVAHRIIASLVVPKEQRSTISVLELKILYVMAHPYNNLVPHYGSFLCNKLTRLNTSWSEKIYCGGIVSLFAKSASVRAPYPEIHQALPGEPFLTMAALESMRMFWTEDGNHNCTMGQNHHPKAPHHSQNRSILALRRPTNFTN</sequence>
<feature type="domain" description="Arabidopsis retrotransposon Orf1 C-terminal" evidence="2">
    <location>
        <begin position="59"/>
        <end position="212"/>
    </location>
</feature>
<keyword evidence="4" id="KW-1185">Reference proteome</keyword>
<organism evidence="3 4">
    <name type="scientific">Lactuca saligna</name>
    <name type="common">Willowleaf lettuce</name>
    <dbReference type="NCBI Taxonomy" id="75948"/>
    <lineage>
        <taxon>Eukaryota</taxon>
        <taxon>Viridiplantae</taxon>
        <taxon>Streptophyta</taxon>
        <taxon>Embryophyta</taxon>
        <taxon>Tracheophyta</taxon>
        <taxon>Spermatophyta</taxon>
        <taxon>Magnoliopsida</taxon>
        <taxon>eudicotyledons</taxon>
        <taxon>Gunneridae</taxon>
        <taxon>Pentapetalae</taxon>
        <taxon>asterids</taxon>
        <taxon>campanulids</taxon>
        <taxon>Asterales</taxon>
        <taxon>Asteraceae</taxon>
        <taxon>Cichorioideae</taxon>
        <taxon>Cichorieae</taxon>
        <taxon>Lactucinae</taxon>
        <taxon>Lactuca</taxon>
    </lineage>
</organism>
<evidence type="ECO:0000259" key="2">
    <source>
        <dbReference type="Pfam" id="PF03078"/>
    </source>
</evidence>
<dbReference type="EMBL" id="OX465079">
    <property type="protein sequence ID" value="CAI9275981.1"/>
    <property type="molecule type" value="Genomic_DNA"/>
</dbReference>
<name>A0AA36DYC1_LACSI</name>
<accession>A0AA36DYC1</accession>
<feature type="compositionally biased region" description="Pro residues" evidence="1">
    <location>
        <begin position="22"/>
        <end position="35"/>
    </location>
</feature>
<evidence type="ECO:0000313" key="3">
    <source>
        <dbReference type="EMBL" id="CAI9275981.1"/>
    </source>
</evidence>
<reference evidence="3" key="1">
    <citation type="submission" date="2023-04" db="EMBL/GenBank/DDBJ databases">
        <authorList>
            <person name="Vijverberg K."/>
            <person name="Xiong W."/>
            <person name="Schranz E."/>
        </authorList>
    </citation>
    <scope>NUCLEOTIDE SEQUENCE</scope>
</reference>
<evidence type="ECO:0000256" key="1">
    <source>
        <dbReference type="SAM" id="MobiDB-lite"/>
    </source>
</evidence>
<proteinExistence type="predicted"/>
<gene>
    <name evidence="3" type="ORF">LSALG_LOCUS15995</name>
</gene>
<feature type="region of interest" description="Disordered" evidence="1">
    <location>
        <begin position="302"/>
        <end position="327"/>
    </location>
</feature>
<feature type="compositionally biased region" description="Basic residues" evidence="1">
    <location>
        <begin position="303"/>
        <end position="312"/>
    </location>
</feature>
<dbReference type="Pfam" id="PF03078">
    <property type="entry name" value="ATHILA"/>
    <property type="match status" value="1"/>
</dbReference>
<dbReference type="Proteomes" id="UP001177003">
    <property type="component" value="Chromosome 3"/>
</dbReference>
<evidence type="ECO:0000313" key="4">
    <source>
        <dbReference type="Proteomes" id="UP001177003"/>
    </source>
</evidence>
<protein>
    <recommendedName>
        <fullName evidence="2">Arabidopsis retrotransposon Orf1 C-terminal domain-containing protein</fullName>
    </recommendedName>
</protein>